<comment type="caution">
    <text evidence="3">The sequence shown here is derived from an EMBL/GenBank/DDBJ whole genome shotgun (WGS) entry which is preliminary data.</text>
</comment>
<name>A0AAJ0M4J4_9PEZI</name>
<feature type="compositionally biased region" description="Basic and acidic residues" evidence="1">
    <location>
        <begin position="570"/>
        <end position="585"/>
    </location>
</feature>
<keyword evidence="4" id="KW-1185">Reference proteome</keyword>
<feature type="compositionally biased region" description="Polar residues" evidence="1">
    <location>
        <begin position="656"/>
        <end position="667"/>
    </location>
</feature>
<proteinExistence type="predicted"/>
<feature type="region of interest" description="Disordered" evidence="1">
    <location>
        <begin position="1"/>
        <end position="29"/>
    </location>
</feature>
<dbReference type="EMBL" id="JAUDZG010000002">
    <property type="protein sequence ID" value="KAK3308584.1"/>
    <property type="molecule type" value="Genomic_DNA"/>
</dbReference>
<feature type="region of interest" description="Disordered" evidence="1">
    <location>
        <begin position="45"/>
        <end position="203"/>
    </location>
</feature>
<feature type="region of interest" description="Disordered" evidence="1">
    <location>
        <begin position="313"/>
        <end position="341"/>
    </location>
</feature>
<accession>A0AAJ0M4J4</accession>
<dbReference type="GeneID" id="87887623"/>
<protein>
    <submittedName>
        <fullName evidence="3">Spindle pole body formation-associated protein-domain-containing protein</fullName>
    </submittedName>
</protein>
<feature type="compositionally biased region" description="Basic and acidic residues" evidence="1">
    <location>
        <begin position="505"/>
        <end position="539"/>
    </location>
</feature>
<dbReference type="AlphaFoldDB" id="A0AAJ0M4J4"/>
<feature type="domain" description="Spindle pole body-associated protein cut12" evidence="2">
    <location>
        <begin position="138"/>
        <end position="272"/>
    </location>
</feature>
<reference evidence="3" key="1">
    <citation type="journal article" date="2023" name="Mol. Phylogenet. Evol.">
        <title>Genome-scale phylogeny and comparative genomics of the fungal order Sordariales.</title>
        <authorList>
            <person name="Hensen N."/>
            <person name="Bonometti L."/>
            <person name="Westerberg I."/>
            <person name="Brannstrom I.O."/>
            <person name="Guillou S."/>
            <person name="Cros-Aarteil S."/>
            <person name="Calhoun S."/>
            <person name="Haridas S."/>
            <person name="Kuo A."/>
            <person name="Mondo S."/>
            <person name="Pangilinan J."/>
            <person name="Riley R."/>
            <person name="LaButti K."/>
            <person name="Andreopoulos B."/>
            <person name="Lipzen A."/>
            <person name="Chen C."/>
            <person name="Yan M."/>
            <person name="Daum C."/>
            <person name="Ng V."/>
            <person name="Clum A."/>
            <person name="Steindorff A."/>
            <person name="Ohm R.A."/>
            <person name="Martin F."/>
            <person name="Silar P."/>
            <person name="Natvig D.O."/>
            <person name="Lalanne C."/>
            <person name="Gautier V."/>
            <person name="Ament-Velasquez S.L."/>
            <person name="Kruys A."/>
            <person name="Hutchinson M.I."/>
            <person name="Powell A.J."/>
            <person name="Barry K."/>
            <person name="Miller A.N."/>
            <person name="Grigoriev I.V."/>
            <person name="Debuchy R."/>
            <person name="Gladieux P."/>
            <person name="Hiltunen Thoren M."/>
            <person name="Johannesson H."/>
        </authorList>
    </citation>
    <scope>NUCLEOTIDE SEQUENCE</scope>
    <source>
        <strain evidence="3">CBS 333.67</strain>
    </source>
</reference>
<feature type="region of interest" description="Disordered" evidence="1">
    <location>
        <begin position="430"/>
        <end position="675"/>
    </location>
</feature>
<dbReference type="Pfam" id="PF11500">
    <property type="entry name" value="Cut12"/>
    <property type="match status" value="1"/>
</dbReference>
<feature type="compositionally biased region" description="Low complexity" evidence="1">
    <location>
        <begin position="100"/>
        <end position="115"/>
    </location>
</feature>
<evidence type="ECO:0000313" key="3">
    <source>
        <dbReference type="EMBL" id="KAK3308584.1"/>
    </source>
</evidence>
<reference evidence="3" key="2">
    <citation type="submission" date="2023-06" db="EMBL/GenBank/DDBJ databases">
        <authorList>
            <consortium name="Lawrence Berkeley National Laboratory"/>
            <person name="Mondo S.J."/>
            <person name="Hensen N."/>
            <person name="Bonometti L."/>
            <person name="Westerberg I."/>
            <person name="Brannstrom I.O."/>
            <person name="Guillou S."/>
            <person name="Cros-Aarteil S."/>
            <person name="Calhoun S."/>
            <person name="Haridas S."/>
            <person name="Kuo A."/>
            <person name="Pangilinan J."/>
            <person name="Riley R."/>
            <person name="Labutti K."/>
            <person name="Andreopoulos B."/>
            <person name="Lipzen A."/>
            <person name="Chen C."/>
            <person name="Yanf M."/>
            <person name="Daum C."/>
            <person name="Ng V."/>
            <person name="Clum A."/>
            <person name="Steindorff A."/>
            <person name="Ohm R."/>
            <person name="Martin F."/>
            <person name="Silar P."/>
            <person name="Natvig D."/>
            <person name="Lalanne C."/>
            <person name="Gautier V."/>
            <person name="Ament-Velasquez S.L."/>
            <person name="Kruys A."/>
            <person name="Hutchinson M.I."/>
            <person name="Powell A.J."/>
            <person name="Barry K."/>
            <person name="Miller A.N."/>
            <person name="Grigoriev I.V."/>
            <person name="Debuchy R."/>
            <person name="Gladieux P."/>
            <person name="Thoren M.H."/>
            <person name="Johannesson H."/>
        </authorList>
    </citation>
    <scope>NUCLEOTIDE SEQUENCE</scope>
    <source>
        <strain evidence="3">CBS 333.67</strain>
    </source>
</reference>
<gene>
    <name evidence="3" type="ORF">B0T15DRAFT_524756</name>
</gene>
<feature type="compositionally biased region" description="Basic and acidic residues" evidence="1">
    <location>
        <begin position="150"/>
        <end position="177"/>
    </location>
</feature>
<feature type="compositionally biased region" description="Basic and acidic residues" evidence="1">
    <location>
        <begin position="431"/>
        <end position="455"/>
    </location>
</feature>
<feature type="compositionally biased region" description="Polar residues" evidence="1">
    <location>
        <begin position="548"/>
        <end position="558"/>
    </location>
</feature>
<sequence length="699" mass="79161">MISWALRRNTDSARDAQAFDDTTQIDVPDTPAPVFAVRALKTALFGTPAPKTTNDKTQQHAKPAPISDKSPAKPPGILLTPGTGTARRKRVSFNHDVKKGSAGPSDGPAGSSTTGLPDECPGKFPSPWTDRSSDGEQSRLKTRLQLAMENARKSNGKEKGTETKDFAYSAKEPKEPDEVWEEVDDDSEFEADVTTDLNEPHSRSGKYWKSYFETYHSDAKAEMEKLVKYKQLAKSYAKMKDTEALELNQKLKEEQEKVKMMEEKVAELARQARLSARRRGDERNPALMDELDKQTALAEEYKRQVGELEALLQDNIDDAEDERPRRRRTASPRTQRTLMETQRELRRARAQVRELDKLQEERDRLRSDLKFAEQRASKLAEENKRLSTELSQNTSRIRDLERRLDDSKGLYEKLKDDAKARYLEAQQVLQKKNEKVSELQREIESLRKDGADSRRSNRSTRAKSLDEKAPTLKPMESLEDGGIRPQRELNEARRIPSRRSQADFARLEEAEPRRKRDTEVSDETLAKSRALREKLEAEFGTKGLPASSVFNDRGNLQDSRSSASSGRSAHTREDQPYSSRSDRPSRSTWAATSTEKTTLEDLLADTPEKRFGSASLEQQERQPIRRRAARPQSQVGTASHIEFVQGPSAPVRDTNRQSGAVGSTMNTARPAISEDRKAAALARLQRKKAERAMQRQLEQ</sequence>
<evidence type="ECO:0000256" key="1">
    <source>
        <dbReference type="SAM" id="MobiDB-lite"/>
    </source>
</evidence>
<organism evidence="3 4">
    <name type="scientific">Chaetomium strumarium</name>
    <dbReference type="NCBI Taxonomy" id="1170767"/>
    <lineage>
        <taxon>Eukaryota</taxon>
        <taxon>Fungi</taxon>
        <taxon>Dikarya</taxon>
        <taxon>Ascomycota</taxon>
        <taxon>Pezizomycotina</taxon>
        <taxon>Sordariomycetes</taxon>
        <taxon>Sordariomycetidae</taxon>
        <taxon>Sordariales</taxon>
        <taxon>Chaetomiaceae</taxon>
        <taxon>Chaetomium</taxon>
    </lineage>
</organism>
<dbReference type="InterPro" id="IPR021589">
    <property type="entry name" value="Cut12"/>
</dbReference>
<feature type="compositionally biased region" description="Acidic residues" evidence="1">
    <location>
        <begin position="178"/>
        <end position="193"/>
    </location>
</feature>
<feature type="compositionally biased region" description="Low complexity" evidence="1">
    <location>
        <begin position="559"/>
        <end position="568"/>
    </location>
</feature>
<feature type="compositionally biased region" description="Basic and acidic residues" evidence="1">
    <location>
        <begin position="481"/>
        <end position="494"/>
    </location>
</feature>
<dbReference type="RefSeq" id="XP_062724364.1">
    <property type="nucleotide sequence ID" value="XM_062868794.1"/>
</dbReference>
<dbReference type="Proteomes" id="UP001273166">
    <property type="component" value="Unassembled WGS sequence"/>
</dbReference>
<evidence type="ECO:0000313" key="4">
    <source>
        <dbReference type="Proteomes" id="UP001273166"/>
    </source>
</evidence>
<evidence type="ECO:0000259" key="2">
    <source>
        <dbReference type="Pfam" id="PF11500"/>
    </source>
</evidence>